<proteinExistence type="predicted"/>
<feature type="transmembrane region" description="Helical" evidence="2">
    <location>
        <begin position="125"/>
        <end position="144"/>
    </location>
</feature>
<dbReference type="AlphaFoldDB" id="A0A0N4Y2I7"/>
<organism evidence="5">
    <name type="scientific">Nippostrongylus brasiliensis</name>
    <name type="common">Rat hookworm</name>
    <dbReference type="NCBI Taxonomy" id="27835"/>
    <lineage>
        <taxon>Eukaryota</taxon>
        <taxon>Metazoa</taxon>
        <taxon>Ecdysozoa</taxon>
        <taxon>Nematoda</taxon>
        <taxon>Chromadorea</taxon>
        <taxon>Rhabditida</taxon>
        <taxon>Rhabditina</taxon>
        <taxon>Rhabditomorpha</taxon>
        <taxon>Strongyloidea</taxon>
        <taxon>Heligmosomidae</taxon>
        <taxon>Nippostrongylus</taxon>
    </lineage>
</organism>
<name>A0A0N4Y2I7_NIPBR</name>
<keyword evidence="4" id="KW-1185">Reference proteome</keyword>
<keyword evidence="2" id="KW-1133">Transmembrane helix</keyword>
<dbReference type="PANTHER" id="PTHR31128">
    <property type="entry name" value="PROTEIN CBR-CLEC-135-RELATED"/>
    <property type="match status" value="1"/>
</dbReference>
<dbReference type="Proteomes" id="UP000271162">
    <property type="component" value="Unassembled WGS sequence"/>
</dbReference>
<dbReference type="EMBL" id="UYSL01020225">
    <property type="protein sequence ID" value="VDL73520.1"/>
    <property type="molecule type" value="Genomic_DNA"/>
</dbReference>
<dbReference type="WBParaSite" id="NBR_0000993601-mRNA-1">
    <property type="protein sequence ID" value="NBR_0000993601-mRNA-1"/>
    <property type="gene ID" value="NBR_0000993601"/>
</dbReference>
<feature type="transmembrane region" description="Helical" evidence="2">
    <location>
        <begin position="462"/>
        <end position="482"/>
    </location>
</feature>
<accession>A0A0N4Y2I7</accession>
<feature type="region of interest" description="Disordered" evidence="1">
    <location>
        <begin position="77"/>
        <end position="106"/>
    </location>
</feature>
<feature type="region of interest" description="Disordered" evidence="1">
    <location>
        <begin position="402"/>
        <end position="429"/>
    </location>
</feature>
<keyword evidence="2" id="KW-0472">Membrane</keyword>
<evidence type="ECO:0000313" key="4">
    <source>
        <dbReference type="Proteomes" id="UP000271162"/>
    </source>
</evidence>
<gene>
    <name evidence="3" type="ORF">NBR_LOCUS9931</name>
</gene>
<feature type="compositionally biased region" description="Basic and acidic residues" evidence="1">
    <location>
        <begin position="85"/>
        <end position="98"/>
    </location>
</feature>
<protein>
    <submittedName>
        <fullName evidence="5">Integral membrane protein</fullName>
    </submittedName>
</protein>
<evidence type="ECO:0000313" key="5">
    <source>
        <dbReference type="WBParaSite" id="NBR_0000993601-mRNA-1"/>
    </source>
</evidence>
<evidence type="ECO:0000256" key="2">
    <source>
        <dbReference type="SAM" id="Phobius"/>
    </source>
</evidence>
<evidence type="ECO:0000313" key="3">
    <source>
        <dbReference type="EMBL" id="VDL73520.1"/>
    </source>
</evidence>
<feature type="transmembrane region" description="Helical" evidence="2">
    <location>
        <begin position="262"/>
        <end position="282"/>
    </location>
</feature>
<feature type="compositionally biased region" description="Polar residues" evidence="1">
    <location>
        <begin position="242"/>
        <end position="251"/>
    </location>
</feature>
<reference evidence="3 4" key="2">
    <citation type="submission" date="2018-11" db="EMBL/GenBank/DDBJ databases">
        <authorList>
            <consortium name="Pathogen Informatics"/>
        </authorList>
    </citation>
    <scope>NUCLEOTIDE SEQUENCE [LARGE SCALE GENOMIC DNA]</scope>
</reference>
<feature type="transmembrane region" description="Helical" evidence="2">
    <location>
        <begin position="434"/>
        <end position="456"/>
    </location>
</feature>
<reference evidence="5" key="1">
    <citation type="submission" date="2017-02" db="UniProtKB">
        <authorList>
            <consortium name="WormBaseParasite"/>
        </authorList>
    </citation>
    <scope>IDENTIFICATION</scope>
</reference>
<feature type="transmembrane region" description="Helical" evidence="2">
    <location>
        <begin position="150"/>
        <end position="171"/>
    </location>
</feature>
<evidence type="ECO:0000256" key="1">
    <source>
        <dbReference type="SAM" id="MobiDB-lite"/>
    </source>
</evidence>
<feature type="transmembrane region" description="Helical" evidence="2">
    <location>
        <begin position="178"/>
        <end position="198"/>
    </location>
</feature>
<feature type="transmembrane region" description="Helical" evidence="2">
    <location>
        <begin position="489"/>
        <end position="510"/>
    </location>
</feature>
<feature type="compositionally biased region" description="Basic and acidic residues" evidence="1">
    <location>
        <begin position="402"/>
        <end position="420"/>
    </location>
</feature>
<keyword evidence="2" id="KW-0812">Transmembrane</keyword>
<feature type="region of interest" description="Disordered" evidence="1">
    <location>
        <begin position="218"/>
        <end position="254"/>
    </location>
</feature>
<sequence>MAEPNTEATKLRPRRCFLIPNRGLPHPPTKAVVVLLRMVPPLRDVDVESVPAFSRFKSLETLRSLGSSAPLRSAVDGDPYITYDSPKKSGSEERRRAGQETQTSQSRVHSGVRVYYGCGEGQTDFLVAMGMLLMSTLVTVLIVIGGTQSMLISILYIIFKIIDFIVGYLAARQANRTLYILTLVLTIVVLVGGIYFAARAIVGIVDHPLDDDLSGNGDVQTATVSHDPQPGVRTPSYEGCSRASQNGTTTEGPGGQELLENFQIVVLVGGIYFAARAIVGIVDHPIIIHIIYFCTKLIDDGDPSGDDDVRTMTVSPYSQPGARTPPYEVCGRPSENGSCTEGLEVYDSHPCPQASLSPQSMPLDVAVESVPAFSRFKGLEILRSLGRSTTLSLTGSGDPRTAFDYDSSKKGGSEERRRAGQETSSRRSRGSSGIIDFLVAMGMLLMSTLVTILIMIHGTQSWLISLLYIIFKIVDFIIGYLAARQANRVLYILTLVITIVVLVGGIYFAARAIVGIVDHPTFFESEYDDDTGTRKGNPLSSTSPLAHYVGVMPSEDAEKVVTRPTSFCLYHRMPMNLADMRKALYKSSPDVISPTVPLFVAYRSRKGQAFHFKIIELDTVPIPTYTVDTPHYGQPTFFTIGGLVRFYSSFASSNAYNTKGGLEVDLFPCT</sequence>